<feature type="compositionally biased region" description="Basic residues" evidence="8">
    <location>
        <begin position="141"/>
        <end position="150"/>
    </location>
</feature>
<evidence type="ECO:0000256" key="6">
    <source>
        <dbReference type="ARBA" id="ARBA00037948"/>
    </source>
</evidence>
<feature type="domain" description="C2H2-type" evidence="9">
    <location>
        <begin position="241"/>
        <end position="269"/>
    </location>
</feature>
<organism evidence="10">
    <name type="scientific">Culex pipiens</name>
    <name type="common">House mosquito</name>
    <dbReference type="NCBI Taxonomy" id="7175"/>
    <lineage>
        <taxon>Eukaryota</taxon>
        <taxon>Metazoa</taxon>
        <taxon>Ecdysozoa</taxon>
        <taxon>Arthropoda</taxon>
        <taxon>Hexapoda</taxon>
        <taxon>Insecta</taxon>
        <taxon>Pterygota</taxon>
        <taxon>Neoptera</taxon>
        <taxon>Endopterygota</taxon>
        <taxon>Diptera</taxon>
        <taxon>Nematocera</taxon>
        <taxon>Culicoidea</taxon>
        <taxon>Culicidae</taxon>
        <taxon>Culicinae</taxon>
        <taxon>Culicini</taxon>
        <taxon>Culex</taxon>
        <taxon>Culex</taxon>
    </lineage>
</organism>
<dbReference type="PANTHER" id="PTHR24388:SF53">
    <property type="entry name" value="CHORION TRANSCRIPTION FACTOR CF2-RELATED"/>
    <property type="match status" value="1"/>
</dbReference>
<dbReference type="SUPFAM" id="SSF57667">
    <property type="entry name" value="beta-beta-alpha zinc fingers"/>
    <property type="match status" value="4"/>
</dbReference>
<evidence type="ECO:0000256" key="3">
    <source>
        <dbReference type="ARBA" id="ARBA00022771"/>
    </source>
</evidence>
<feature type="domain" description="C2H2-type" evidence="9">
    <location>
        <begin position="331"/>
        <end position="353"/>
    </location>
</feature>
<comment type="similarity">
    <text evidence="6">Belongs to the snail C2H2-type zinc-finger protein family.</text>
</comment>
<dbReference type="SUPFAM" id="SSF57716">
    <property type="entry name" value="Glucocorticoid receptor-like (DNA-binding domain)"/>
    <property type="match status" value="1"/>
</dbReference>
<feature type="domain" description="C2H2-type" evidence="9">
    <location>
        <begin position="302"/>
        <end position="330"/>
    </location>
</feature>
<keyword evidence="3 7" id="KW-0863">Zinc-finger</keyword>
<dbReference type="InterPro" id="IPR013087">
    <property type="entry name" value="Znf_C2H2_type"/>
</dbReference>
<keyword evidence="1" id="KW-0479">Metal-binding</keyword>
<feature type="region of interest" description="Disordered" evidence="8">
    <location>
        <begin position="392"/>
        <end position="414"/>
    </location>
</feature>
<keyword evidence="5" id="KW-0539">Nucleus</keyword>
<evidence type="ECO:0000256" key="4">
    <source>
        <dbReference type="ARBA" id="ARBA00022833"/>
    </source>
</evidence>
<dbReference type="Pfam" id="PF00096">
    <property type="entry name" value="zf-C2H2"/>
    <property type="match status" value="2"/>
</dbReference>
<evidence type="ECO:0000256" key="8">
    <source>
        <dbReference type="SAM" id="MobiDB-lite"/>
    </source>
</evidence>
<dbReference type="Pfam" id="PF12874">
    <property type="entry name" value="zf-met"/>
    <property type="match status" value="2"/>
</dbReference>
<dbReference type="Pfam" id="PF13912">
    <property type="entry name" value="zf-C2H2_6"/>
    <property type="match status" value="1"/>
</dbReference>
<dbReference type="SMART" id="SM00355">
    <property type="entry name" value="ZnF_C2H2"/>
    <property type="match status" value="9"/>
</dbReference>
<dbReference type="AlphaFoldDB" id="A0A8D8AEZ5"/>
<feature type="compositionally biased region" description="Acidic residues" evidence="8">
    <location>
        <begin position="108"/>
        <end position="131"/>
    </location>
</feature>
<dbReference type="GO" id="GO:0000978">
    <property type="term" value="F:RNA polymerase II cis-regulatory region sequence-specific DNA binding"/>
    <property type="evidence" value="ECO:0007669"/>
    <property type="project" value="TreeGrafter"/>
</dbReference>
<dbReference type="PANTHER" id="PTHR24388">
    <property type="entry name" value="ZINC FINGER PROTEIN"/>
    <property type="match status" value="1"/>
</dbReference>
<dbReference type="PROSITE" id="PS50157">
    <property type="entry name" value="ZINC_FINGER_C2H2_2"/>
    <property type="match status" value="7"/>
</dbReference>
<dbReference type="EMBL" id="HBUE01237923">
    <property type="protein sequence ID" value="CAG6547938.1"/>
    <property type="molecule type" value="Transcribed_RNA"/>
</dbReference>
<accession>A0A8D8AEZ5</accession>
<dbReference type="GO" id="GO:0005634">
    <property type="term" value="C:nucleus"/>
    <property type="evidence" value="ECO:0007669"/>
    <property type="project" value="InterPro"/>
</dbReference>
<evidence type="ECO:0000259" key="9">
    <source>
        <dbReference type="PROSITE" id="PS50157"/>
    </source>
</evidence>
<evidence type="ECO:0000256" key="7">
    <source>
        <dbReference type="PROSITE-ProRule" id="PRU00042"/>
    </source>
</evidence>
<evidence type="ECO:0000256" key="5">
    <source>
        <dbReference type="ARBA" id="ARBA00023242"/>
    </source>
</evidence>
<proteinExistence type="inferred from homology"/>
<dbReference type="EMBL" id="HBUE01344876">
    <property type="protein sequence ID" value="CAG6600147.1"/>
    <property type="molecule type" value="Transcribed_RNA"/>
</dbReference>
<dbReference type="InterPro" id="IPR012934">
    <property type="entry name" value="Znf_AD"/>
</dbReference>
<keyword evidence="2" id="KW-0677">Repeat</keyword>
<dbReference type="PROSITE" id="PS00028">
    <property type="entry name" value="ZINC_FINGER_C2H2_1"/>
    <property type="match status" value="7"/>
</dbReference>
<feature type="domain" description="C2H2-type" evidence="9">
    <location>
        <begin position="448"/>
        <end position="476"/>
    </location>
</feature>
<feature type="domain" description="C2H2-type" evidence="9">
    <location>
        <begin position="419"/>
        <end position="446"/>
    </location>
</feature>
<dbReference type="Gene3D" id="3.40.1800.20">
    <property type="match status" value="1"/>
</dbReference>
<keyword evidence="4" id="KW-0862">Zinc</keyword>
<feature type="domain" description="C2H2-type" evidence="9">
    <location>
        <begin position="272"/>
        <end position="299"/>
    </location>
</feature>
<protein>
    <submittedName>
        <fullName evidence="10">Transcription factor grauzone</fullName>
    </submittedName>
</protein>
<dbReference type="GO" id="GO:0000981">
    <property type="term" value="F:DNA-binding transcription factor activity, RNA polymerase II-specific"/>
    <property type="evidence" value="ECO:0007669"/>
    <property type="project" value="TreeGrafter"/>
</dbReference>
<dbReference type="InterPro" id="IPR050527">
    <property type="entry name" value="Snail/Krueppel_Znf"/>
</dbReference>
<reference evidence="10" key="1">
    <citation type="submission" date="2021-05" db="EMBL/GenBank/DDBJ databases">
        <authorList>
            <person name="Alioto T."/>
            <person name="Alioto T."/>
            <person name="Gomez Garrido J."/>
        </authorList>
    </citation>
    <scope>NUCLEOTIDE SEQUENCE</scope>
</reference>
<evidence type="ECO:0000313" key="10">
    <source>
        <dbReference type="EMBL" id="CAG6455904.1"/>
    </source>
</evidence>
<feature type="domain" description="C2H2-type" evidence="9">
    <location>
        <begin position="389"/>
        <end position="417"/>
    </location>
</feature>
<evidence type="ECO:0000256" key="2">
    <source>
        <dbReference type="ARBA" id="ARBA00022737"/>
    </source>
</evidence>
<dbReference type="Gene3D" id="3.30.160.60">
    <property type="entry name" value="Classic Zinc Finger"/>
    <property type="match status" value="4"/>
</dbReference>
<dbReference type="InterPro" id="IPR036236">
    <property type="entry name" value="Znf_C2H2_sf"/>
</dbReference>
<dbReference type="FunFam" id="3.30.160.60:FF:000100">
    <property type="entry name" value="Zinc finger 45-like"/>
    <property type="match status" value="1"/>
</dbReference>
<feature type="region of interest" description="Disordered" evidence="8">
    <location>
        <begin position="105"/>
        <end position="165"/>
    </location>
</feature>
<evidence type="ECO:0000256" key="1">
    <source>
        <dbReference type="ARBA" id="ARBA00022723"/>
    </source>
</evidence>
<sequence length="488" mass="56989">MSTKSESAPSSDRCFACFSASDETLSILNGETEFSIVSLFEKHFWFHPDDFRENQFLCPSCWNQLESFHRFYLVVEQNHRIKSERKPSPDRIDEGQLLPPVEVKLEELDVSSEPDDSSDDEFKPDDDQSEEAEAKVEEPRKKRKYTKRKKPGDPPAPPKKRGKYKIKNAEELAQEDEFIKTHVKYNCEFCMEDCLTFTAYQRHVLDEHDSDKAYITCCGKKYYKKKALLEHVQRLTNPDMFQCDICKKSFVNSYGRQKHMEDVHVPDELKNFACNRCPKRFMKESQLAYHLKGHENLDKGVAKCHICDKSYATEALLKTHIKSSHERPTDFICDICAKGFFSKTEFARHKLTHELTPAELRRQCDICQKWLKSEANWKKHLIRHRHGPVKCNQCDHESPSKHSLAAHKRNRHGAPNPALTCQECGKQFKRILNLREHMVSHTGEGALYSCCFCSRTFNSRANMFSHRKKMHPQEWLELRTAQQASQFT</sequence>
<dbReference type="EMBL" id="HBUE01029537">
    <property type="protein sequence ID" value="CAG6455904.1"/>
    <property type="molecule type" value="Transcribed_RNA"/>
</dbReference>
<dbReference type="Pfam" id="PF07776">
    <property type="entry name" value="zf-AD"/>
    <property type="match status" value="1"/>
</dbReference>
<dbReference type="GO" id="GO:0008270">
    <property type="term" value="F:zinc ion binding"/>
    <property type="evidence" value="ECO:0007669"/>
    <property type="project" value="UniProtKB-KW"/>
</dbReference>
<name>A0A8D8AEZ5_CULPI</name>
<dbReference type="SMART" id="SM00868">
    <property type="entry name" value="zf-AD"/>
    <property type="match status" value="1"/>
</dbReference>